<dbReference type="PANTHER" id="PTHR24075">
    <property type="entry name" value="SEC63 DOMAIN-CONTAINING"/>
    <property type="match status" value="1"/>
</dbReference>
<protein>
    <recommendedName>
        <fullName evidence="8">SEC63 domain-containing protein</fullName>
    </recommendedName>
</protein>
<evidence type="ECO:0000256" key="7">
    <source>
        <dbReference type="ARBA" id="ARBA00023186"/>
    </source>
</evidence>
<dbReference type="SMART" id="SM00973">
    <property type="entry name" value="Sec63"/>
    <property type="match status" value="1"/>
</dbReference>
<dbReference type="SUPFAM" id="SSF81296">
    <property type="entry name" value="E set domains"/>
    <property type="match status" value="4"/>
</dbReference>
<dbReference type="Gene3D" id="1.10.3380.10">
    <property type="entry name" value="Sec63 N-terminal domain-like domain"/>
    <property type="match status" value="1"/>
</dbReference>
<dbReference type="SUPFAM" id="SSF158702">
    <property type="entry name" value="Sec63 N-terminal domain-like"/>
    <property type="match status" value="1"/>
</dbReference>
<evidence type="ECO:0000256" key="3">
    <source>
        <dbReference type="ARBA" id="ARBA00022692"/>
    </source>
</evidence>
<dbReference type="InterPro" id="IPR004179">
    <property type="entry name" value="Sec63-dom"/>
</dbReference>
<evidence type="ECO:0000256" key="2">
    <source>
        <dbReference type="ARBA" id="ARBA00004240"/>
    </source>
</evidence>
<dbReference type="GO" id="GO:0043138">
    <property type="term" value="F:3'-5' DNA helicase activity"/>
    <property type="evidence" value="ECO:0007669"/>
    <property type="project" value="TreeGrafter"/>
</dbReference>
<evidence type="ECO:0000256" key="6">
    <source>
        <dbReference type="ARBA" id="ARBA00023136"/>
    </source>
</evidence>
<evidence type="ECO:0000256" key="1">
    <source>
        <dbReference type="ARBA" id="ARBA00004141"/>
    </source>
</evidence>
<evidence type="ECO:0000256" key="5">
    <source>
        <dbReference type="ARBA" id="ARBA00022989"/>
    </source>
</evidence>
<reference evidence="9 10" key="1">
    <citation type="journal article" date="2015" name="Genome Biol. Evol.">
        <title>The genome of winter moth (Operophtera brumata) provides a genomic perspective on sexual dimorphism and phenology.</title>
        <authorList>
            <person name="Derks M.F."/>
            <person name="Smit S."/>
            <person name="Salis L."/>
            <person name="Schijlen E."/>
            <person name="Bossers A."/>
            <person name="Mateman C."/>
            <person name="Pijl A.S."/>
            <person name="de Ridder D."/>
            <person name="Groenen M.A."/>
            <person name="Visser M.E."/>
            <person name="Megens H.J."/>
        </authorList>
    </citation>
    <scope>NUCLEOTIDE SEQUENCE [LARGE SCALE GENOMIC DNA]</scope>
    <source>
        <strain evidence="9">WM2013NL</strain>
        <tissue evidence="9">Head and thorax</tissue>
    </source>
</reference>
<dbReference type="Gene3D" id="2.60.40.150">
    <property type="entry name" value="C2 domain"/>
    <property type="match status" value="4"/>
</dbReference>
<name>A0A0L7L7F1_OPEBR</name>
<keyword evidence="5" id="KW-1133">Transmembrane helix</keyword>
<evidence type="ECO:0000313" key="10">
    <source>
        <dbReference type="Proteomes" id="UP000037510"/>
    </source>
</evidence>
<keyword evidence="3" id="KW-0812">Transmembrane</keyword>
<dbReference type="PANTHER" id="PTHR24075:SF6">
    <property type="entry name" value="ACTIVATING SIGNAL COINTEGRATOR 1 COMPLEX SUBUNIT 3"/>
    <property type="match status" value="1"/>
</dbReference>
<keyword evidence="4" id="KW-0256">Endoplasmic reticulum</keyword>
<dbReference type="GO" id="GO:0005783">
    <property type="term" value="C:endoplasmic reticulum"/>
    <property type="evidence" value="ECO:0007669"/>
    <property type="project" value="UniProtKB-SubCell"/>
</dbReference>
<dbReference type="InterPro" id="IPR014756">
    <property type="entry name" value="Ig_E-set"/>
</dbReference>
<dbReference type="InterPro" id="IPR035892">
    <property type="entry name" value="C2_domain_sf"/>
</dbReference>
<organism evidence="9 10">
    <name type="scientific">Operophtera brumata</name>
    <name type="common">Winter moth</name>
    <name type="synonym">Phalaena brumata</name>
    <dbReference type="NCBI Taxonomy" id="104452"/>
    <lineage>
        <taxon>Eukaryota</taxon>
        <taxon>Metazoa</taxon>
        <taxon>Ecdysozoa</taxon>
        <taxon>Arthropoda</taxon>
        <taxon>Hexapoda</taxon>
        <taxon>Insecta</taxon>
        <taxon>Pterygota</taxon>
        <taxon>Neoptera</taxon>
        <taxon>Endopterygota</taxon>
        <taxon>Lepidoptera</taxon>
        <taxon>Glossata</taxon>
        <taxon>Ditrysia</taxon>
        <taxon>Geometroidea</taxon>
        <taxon>Geometridae</taxon>
        <taxon>Larentiinae</taxon>
        <taxon>Operophtera</taxon>
    </lineage>
</organism>
<dbReference type="GO" id="GO:0016020">
    <property type="term" value="C:membrane"/>
    <property type="evidence" value="ECO:0007669"/>
    <property type="project" value="UniProtKB-SubCell"/>
</dbReference>
<dbReference type="Pfam" id="PF02889">
    <property type="entry name" value="Sec63"/>
    <property type="match status" value="1"/>
</dbReference>
<dbReference type="Proteomes" id="UP000037510">
    <property type="component" value="Unassembled WGS sequence"/>
</dbReference>
<feature type="domain" description="SEC63" evidence="8">
    <location>
        <begin position="1"/>
        <end position="274"/>
    </location>
</feature>
<accession>A0A0L7L7F1</accession>
<keyword evidence="6" id="KW-0472">Membrane</keyword>
<dbReference type="STRING" id="104452.A0A0L7L7F1"/>
<dbReference type="AlphaFoldDB" id="A0A0L7L7F1"/>
<dbReference type="GO" id="GO:0003723">
    <property type="term" value="F:RNA binding"/>
    <property type="evidence" value="ECO:0007669"/>
    <property type="project" value="TreeGrafter"/>
</dbReference>
<keyword evidence="7" id="KW-0143">Chaperone</keyword>
<dbReference type="EMBL" id="JTDY01002505">
    <property type="protein sequence ID" value="KOB71269.1"/>
    <property type="molecule type" value="Genomic_DNA"/>
</dbReference>
<proteinExistence type="predicted"/>
<gene>
    <name evidence="9" type="ORF">OBRU01_13977</name>
</gene>
<evidence type="ECO:0000256" key="4">
    <source>
        <dbReference type="ARBA" id="ARBA00022824"/>
    </source>
</evidence>
<keyword evidence="10" id="KW-1185">Reference proteome</keyword>
<evidence type="ECO:0000259" key="8">
    <source>
        <dbReference type="SMART" id="SM00973"/>
    </source>
</evidence>
<evidence type="ECO:0000313" key="9">
    <source>
        <dbReference type="EMBL" id="KOB71269.1"/>
    </source>
</evidence>
<sequence length="419" mass="47747">MSPASGRAVSGLLERESIPAAASTMSRLALPNTDYLTDTKSVLDQTIRILQAMIDTSAENGWLSVCLSCQLLMQSIVQARWPADSPLTTLPHVESDQLYMFSQMARDTKKPCILLNGAIMDLPTLDIKLQIRGLWFDVDHEQDKREYTILINMNRRGGNPSNVLCPRFPRGKNEGWFVTLGTADNQELHALKRVPPRGTAQVTFYTPSYTGMHTYNVLCPRFPRGKNQGWFMTLGTADNQELHALKRVPPRGTAQVTFYTPSYTGMHTYNVLCPRFPRGKNEGWFVTLGTADNQELHALKRVPPRGTAQVTFYTPSYTGMHTYNVLCPRFPRGKNEGWFVTLGTADNQELHALKRIELIDPLPEENVQKVYTIDKTIIENKLFYIVGILFVLICEHFTYQNKDRSTQLDSYIYYIYFHF</sequence>
<dbReference type="GO" id="GO:0005634">
    <property type="term" value="C:nucleus"/>
    <property type="evidence" value="ECO:0007669"/>
    <property type="project" value="TreeGrafter"/>
</dbReference>
<comment type="caution">
    <text evidence="9">The sequence shown here is derived from an EMBL/GenBank/DDBJ whole genome shotgun (WGS) entry which is preliminary data.</text>
</comment>
<comment type="subcellular location">
    <subcellularLocation>
        <location evidence="2">Endoplasmic reticulum</location>
    </subcellularLocation>
    <subcellularLocation>
        <location evidence="1">Membrane</location>
        <topology evidence="1">Multi-pass membrane protein</topology>
    </subcellularLocation>
</comment>